<dbReference type="GO" id="GO:0019905">
    <property type="term" value="F:syntaxin binding"/>
    <property type="evidence" value="ECO:0007669"/>
    <property type="project" value="TreeGrafter"/>
</dbReference>
<dbReference type="Pfam" id="PF08366">
    <property type="entry name" value="LLGL"/>
    <property type="match status" value="1"/>
</dbReference>
<dbReference type="InterPro" id="IPR013577">
    <property type="entry name" value="LLGL2"/>
</dbReference>
<evidence type="ECO:0000259" key="1">
    <source>
        <dbReference type="Pfam" id="PF08366"/>
    </source>
</evidence>
<dbReference type="HOGENOM" id="CLU_1582575_0_0_1"/>
<dbReference type="Proteomes" id="UP000015102">
    <property type="component" value="Unassembled WGS sequence"/>
</dbReference>
<dbReference type="AlphaFoldDB" id="T1GP70"/>
<proteinExistence type="predicted"/>
<dbReference type="EnsemblMetazoa" id="MESCA005387-RA">
    <property type="protein sequence ID" value="MESCA005387-PA"/>
    <property type="gene ID" value="MESCA005387"/>
</dbReference>
<accession>T1GP70</accession>
<evidence type="ECO:0000313" key="3">
    <source>
        <dbReference type="Proteomes" id="UP000015102"/>
    </source>
</evidence>
<organism evidence="2 3">
    <name type="scientific">Megaselia scalaris</name>
    <name type="common">Humpbacked fly</name>
    <name type="synonym">Phora scalaris</name>
    <dbReference type="NCBI Taxonomy" id="36166"/>
    <lineage>
        <taxon>Eukaryota</taxon>
        <taxon>Metazoa</taxon>
        <taxon>Ecdysozoa</taxon>
        <taxon>Arthropoda</taxon>
        <taxon>Hexapoda</taxon>
        <taxon>Insecta</taxon>
        <taxon>Pterygota</taxon>
        <taxon>Neoptera</taxon>
        <taxon>Endopterygota</taxon>
        <taxon>Diptera</taxon>
        <taxon>Brachycera</taxon>
        <taxon>Muscomorpha</taxon>
        <taxon>Platypezoidea</taxon>
        <taxon>Phoridae</taxon>
        <taxon>Megaseliini</taxon>
        <taxon>Megaselia</taxon>
    </lineage>
</organism>
<dbReference type="InterPro" id="IPR015943">
    <property type="entry name" value="WD40/YVTN_repeat-like_dom_sf"/>
</dbReference>
<name>T1GP70_MEGSC</name>
<dbReference type="InterPro" id="IPR036322">
    <property type="entry name" value="WD40_repeat_dom_sf"/>
</dbReference>
<dbReference type="EMBL" id="CAQQ02135399">
    <property type="status" value="NOT_ANNOTATED_CDS"/>
    <property type="molecule type" value="Genomic_DNA"/>
</dbReference>
<dbReference type="SUPFAM" id="SSF50978">
    <property type="entry name" value="WD40 repeat-like"/>
    <property type="match status" value="1"/>
</dbReference>
<dbReference type="STRING" id="36166.T1GP70"/>
<evidence type="ECO:0000313" key="2">
    <source>
        <dbReference type="EnsemblMetazoa" id="MESCA005387-PA"/>
    </source>
</evidence>
<dbReference type="GO" id="GO:0006893">
    <property type="term" value="P:Golgi to plasma membrane transport"/>
    <property type="evidence" value="ECO:0007669"/>
    <property type="project" value="TreeGrafter"/>
</dbReference>
<dbReference type="PANTHER" id="PTHR10241">
    <property type="entry name" value="LETHAL 2 GIANT LARVAE PROTEIN"/>
    <property type="match status" value="1"/>
</dbReference>
<dbReference type="GO" id="GO:0031201">
    <property type="term" value="C:SNARE complex"/>
    <property type="evidence" value="ECO:0007669"/>
    <property type="project" value="TreeGrafter"/>
</dbReference>
<reference evidence="3" key="1">
    <citation type="submission" date="2013-02" db="EMBL/GenBank/DDBJ databases">
        <authorList>
            <person name="Hughes D."/>
        </authorList>
    </citation>
    <scope>NUCLEOTIDE SEQUENCE</scope>
    <source>
        <strain>Durham</strain>
        <strain evidence="3">NC isolate 2 -- Noor lab</strain>
    </source>
</reference>
<dbReference type="Gene3D" id="2.130.10.10">
    <property type="entry name" value="YVTN repeat-like/Quinoprotein amine dehydrogenase"/>
    <property type="match status" value="1"/>
</dbReference>
<dbReference type="EMBL" id="CAQQ02135400">
    <property type="status" value="NOT_ANNOTATED_CDS"/>
    <property type="molecule type" value="Genomic_DNA"/>
</dbReference>
<protein>
    <recommendedName>
        <fullName evidence="1">Lethal giant larvae homologue 2 domain-containing protein</fullName>
    </recommendedName>
</protein>
<dbReference type="GO" id="GO:0005886">
    <property type="term" value="C:plasma membrane"/>
    <property type="evidence" value="ECO:0007669"/>
    <property type="project" value="TreeGrafter"/>
</dbReference>
<keyword evidence="3" id="KW-1185">Reference proteome</keyword>
<reference evidence="2" key="2">
    <citation type="submission" date="2015-06" db="UniProtKB">
        <authorList>
            <consortium name="EnsemblMetazoa"/>
        </authorList>
    </citation>
    <scope>IDENTIFICATION</scope>
</reference>
<dbReference type="GO" id="GO:0045159">
    <property type="term" value="F:myosin II binding"/>
    <property type="evidence" value="ECO:0007669"/>
    <property type="project" value="TreeGrafter"/>
</dbReference>
<feature type="domain" description="Lethal giant larvae homologue 2" evidence="1">
    <location>
        <begin position="100"/>
        <end position="167"/>
    </location>
</feature>
<dbReference type="PANTHER" id="PTHR10241:SF25">
    <property type="entry name" value="TOMOSYN, ISOFORM C"/>
    <property type="match status" value="1"/>
</dbReference>
<sequence length="169" mass="18592">RTRSTRPGAVVGLCDSPIDANKLLIAYDSGQIVLWDLRGKFGEMRWQSAEPLKSVAWHHEGKHFVSSHTDGSLCTWPLRPSPKPQIHSFPHAKTNKDGKLEACKPIHKVDLRTAKTGETFTIFSGGLSMEKGGKSPCITVLQGRSTTVLEMEHPVVDFVTLCESPWSSG</sequence>
<dbReference type="GO" id="GO:0005096">
    <property type="term" value="F:GTPase activator activity"/>
    <property type="evidence" value="ECO:0007669"/>
    <property type="project" value="TreeGrafter"/>
</dbReference>
<dbReference type="GO" id="GO:0006887">
    <property type="term" value="P:exocytosis"/>
    <property type="evidence" value="ECO:0007669"/>
    <property type="project" value="TreeGrafter"/>
</dbReference>